<feature type="domain" description="ABC transporter" evidence="6">
    <location>
        <begin position="5"/>
        <end position="227"/>
    </location>
</feature>
<organism evidence="7 8">
    <name type="scientific">Micromonospora pisi</name>
    <dbReference type="NCBI Taxonomy" id="589240"/>
    <lineage>
        <taxon>Bacteria</taxon>
        <taxon>Bacillati</taxon>
        <taxon>Actinomycetota</taxon>
        <taxon>Actinomycetes</taxon>
        <taxon>Micromonosporales</taxon>
        <taxon>Micromonosporaceae</taxon>
        <taxon>Micromonospora</taxon>
    </lineage>
</organism>
<protein>
    <submittedName>
        <fullName evidence="7">ABC-2 type transport system ATP-binding protein</fullName>
    </submittedName>
</protein>
<dbReference type="AlphaFoldDB" id="A0A495JSM5"/>
<dbReference type="PROSITE" id="PS00211">
    <property type="entry name" value="ABC_TRANSPORTER_1"/>
    <property type="match status" value="1"/>
</dbReference>
<dbReference type="PANTHER" id="PTHR42711">
    <property type="entry name" value="ABC TRANSPORTER ATP-BINDING PROTEIN"/>
    <property type="match status" value="1"/>
</dbReference>
<evidence type="ECO:0000313" key="7">
    <source>
        <dbReference type="EMBL" id="RKR91997.1"/>
    </source>
</evidence>
<dbReference type="Gene3D" id="3.40.50.300">
    <property type="entry name" value="P-loop containing nucleotide triphosphate hydrolases"/>
    <property type="match status" value="1"/>
</dbReference>
<reference evidence="7 8" key="1">
    <citation type="submission" date="2018-10" db="EMBL/GenBank/DDBJ databases">
        <title>Sequencing the genomes of 1000 actinobacteria strains.</title>
        <authorList>
            <person name="Klenk H.-P."/>
        </authorList>
    </citation>
    <scope>NUCLEOTIDE SEQUENCE [LARGE SCALE GENOMIC DNA]</scope>
    <source>
        <strain evidence="7 8">DSM 45175</strain>
    </source>
</reference>
<dbReference type="GO" id="GO:0005524">
    <property type="term" value="F:ATP binding"/>
    <property type="evidence" value="ECO:0007669"/>
    <property type="project" value="UniProtKB-KW"/>
</dbReference>
<dbReference type="EMBL" id="RBKT01000001">
    <property type="protein sequence ID" value="RKR91997.1"/>
    <property type="molecule type" value="Genomic_DNA"/>
</dbReference>
<dbReference type="SMART" id="SM00382">
    <property type="entry name" value="AAA"/>
    <property type="match status" value="1"/>
</dbReference>
<accession>A0A495JSM5</accession>
<proteinExistence type="predicted"/>
<dbReference type="PROSITE" id="PS50893">
    <property type="entry name" value="ABC_TRANSPORTER_2"/>
    <property type="match status" value="1"/>
</dbReference>
<dbReference type="Proteomes" id="UP000277671">
    <property type="component" value="Unassembled WGS sequence"/>
</dbReference>
<dbReference type="RefSeq" id="WP_246017600.1">
    <property type="nucleotide sequence ID" value="NZ_RBKT01000001.1"/>
</dbReference>
<dbReference type="InterPro" id="IPR003593">
    <property type="entry name" value="AAA+_ATPase"/>
</dbReference>
<dbReference type="InterPro" id="IPR017871">
    <property type="entry name" value="ABC_transporter-like_CS"/>
</dbReference>
<evidence type="ECO:0000256" key="5">
    <source>
        <dbReference type="ARBA" id="ARBA00023251"/>
    </source>
</evidence>
<evidence type="ECO:0000259" key="6">
    <source>
        <dbReference type="PROSITE" id="PS50893"/>
    </source>
</evidence>
<dbReference type="GO" id="GO:0005886">
    <property type="term" value="C:plasma membrane"/>
    <property type="evidence" value="ECO:0007669"/>
    <property type="project" value="UniProtKB-SubCell"/>
</dbReference>
<dbReference type="InterPro" id="IPR027417">
    <property type="entry name" value="P-loop_NTPase"/>
</dbReference>
<keyword evidence="8" id="KW-1185">Reference proteome</keyword>
<dbReference type="GO" id="GO:0016887">
    <property type="term" value="F:ATP hydrolysis activity"/>
    <property type="evidence" value="ECO:0007669"/>
    <property type="project" value="InterPro"/>
</dbReference>
<dbReference type="InterPro" id="IPR050763">
    <property type="entry name" value="ABC_transporter_ATP-binding"/>
</dbReference>
<evidence type="ECO:0000256" key="3">
    <source>
        <dbReference type="ARBA" id="ARBA00022741"/>
    </source>
</evidence>
<evidence type="ECO:0000313" key="8">
    <source>
        <dbReference type="Proteomes" id="UP000277671"/>
    </source>
</evidence>
<evidence type="ECO:0000256" key="1">
    <source>
        <dbReference type="ARBA" id="ARBA00004202"/>
    </source>
</evidence>
<evidence type="ECO:0000256" key="4">
    <source>
        <dbReference type="ARBA" id="ARBA00022840"/>
    </source>
</evidence>
<keyword evidence="3" id="KW-0547">Nucleotide-binding</keyword>
<name>A0A495JSM5_9ACTN</name>
<comment type="subcellular location">
    <subcellularLocation>
        <location evidence="1">Cell membrane</location>
        <topology evidence="1">Peripheral membrane protein</topology>
    </subcellularLocation>
</comment>
<dbReference type="PANTHER" id="PTHR42711:SF17">
    <property type="entry name" value="ABC TRANSPORTER ATP-BINDING PROTEIN"/>
    <property type="match status" value="1"/>
</dbReference>
<sequence length="300" mass="31724">MEVVARLDHVTKTYGRIVALDAVSIAIPQGVTAILGANGAGKSTAIDILAGLRRPTSGRVEVLGGDPASLAVRARLGLSPQATALPWRLTVAETLHLLAAHYTDPIAPTALADRLDLAGIWDRRNGTLSGGQRRRVVLASALVGNPDLVFLDEPTTGLDVESRDLLWAAIEKVAAEGRSVLLTSHNMPEVERLASHVVVIAGGQVSQVGSVDEVCANVGLHLVEAEVPGPLPEPVTAHAVRIEPVGARTRLYTTDPDATVRALVRHDVPFRAIRVDRVGLEEAIRTAAEAKPSHEPLRTA</sequence>
<keyword evidence="5" id="KW-0046">Antibiotic resistance</keyword>
<evidence type="ECO:0000256" key="2">
    <source>
        <dbReference type="ARBA" id="ARBA00022448"/>
    </source>
</evidence>
<gene>
    <name evidence="7" type="ORF">BDK92_6428</name>
</gene>
<dbReference type="GO" id="GO:0046677">
    <property type="term" value="P:response to antibiotic"/>
    <property type="evidence" value="ECO:0007669"/>
    <property type="project" value="UniProtKB-KW"/>
</dbReference>
<keyword evidence="2" id="KW-0813">Transport</keyword>
<dbReference type="Pfam" id="PF00005">
    <property type="entry name" value="ABC_tran"/>
    <property type="match status" value="1"/>
</dbReference>
<dbReference type="CDD" id="cd03230">
    <property type="entry name" value="ABC_DR_subfamily_A"/>
    <property type="match status" value="1"/>
</dbReference>
<dbReference type="SUPFAM" id="SSF52540">
    <property type="entry name" value="P-loop containing nucleoside triphosphate hydrolases"/>
    <property type="match status" value="1"/>
</dbReference>
<keyword evidence="4 7" id="KW-0067">ATP-binding</keyword>
<comment type="caution">
    <text evidence="7">The sequence shown here is derived from an EMBL/GenBank/DDBJ whole genome shotgun (WGS) entry which is preliminary data.</text>
</comment>
<dbReference type="InterPro" id="IPR003439">
    <property type="entry name" value="ABC_transporter-like_ATP-bd"/>
</dbReference>